<keyword evidence="1" id="KW-0812">Transmembrane</keyword>
<name>A0A7I9XTM6_9MYCO</name>
<dbReference type="EMBL" id="BLKW01000002">
    <property type="protein sequence ID" value="GFG72810.1"/>
    <property type="molecule type" value="Genomic_DNA"/>
</dbReference>
<keyword evidence="3" id="KW-1185">Reference proteome</keyword>
<dbReference type="Proteomes" id="UP000465361">
    <property type="component" value="Unassembled WGS sequence"/>
</dbReference>
<protein>
    <submittedName>
        <fullName evidence="2">Integral membrane protein</fullName>
    </submittedName>
</protein>
<keyword evidence="1" id="KW-1133">Transmembrane helix</keyword>
<evidence type="ECO:0000313" key="2">
    <source>
        <dbReference type="EMBL" id="GFG72810.1"/>
    </source>
</evidence>
<feature type="transmembrane region" description="Helical" evidence="1">
    <location>
        <begin position="97"/>
        <end position="119"/>
    </location>
</feature>
<gene>
    <name evidence="2" type="ORF">MBOT_01750</name>
</gene>
<feature type="transmembrane region" description="Helical" evidence="1">
    <location>
        <begin position="30"/>
        <end position="49"/>
    </location>
</feature>
<accession>A0A7I9XTM6</accession>
<comment type="caution">
    <text evidence="2">The sequence shown here is derived from an EMBL/GenBank/DDBJ whole genome shotgun (WGS) entry which is preliminary data.</text>
</comment>
<evidence type="ECO:0000256" key="1">
    <source>
        <dbReference type="SAM" id="Phobius"/>
    </source>
</evidence>
<dbReference type="RefSeq" id="WP_163753357.1">
    <property type="nucleotide sequence ID" value="NZ_BLKW01000002.1"/>
</dbReference>
<evidence type="ECO:0000313" key="3">
    <source>
        <dbReference type="Proteomes" id="UP000465361"/>
    </source>
</evidence>
<proteinExistence type="predicted"/>
<sequence length="147" mass="14586">MTVAAQPGTRIVSTAAGLLMVVPAAAGARGPVLVGAALAVVAVVAGIVVRPAATLAVLLSLSVLTLADVSPVLAALSGLSATGYLAARHAVRTPADVVTVPTVIAAVGFTFVGVVATSFPLQLPWLPLAAPPTLFGIYALATRPYLR</sequence>
<keyword evidence="1" id="KW-0472">Membrane</keyword>
<organism evidence="2 3">
    <name type="scientific">Mycobacterium botniense</name>
    <dbReference type="NCBI Taxonomy" id="84962"/>
    <lineage>
        <taxon>Bacteria</taxon>
        <taxon>Bacillati</taxon>
        <taxon>Actinomycetota</taxon>
        <taxon>Actinomycetes</taxon>
        <taxon>Mycobacteriales</taxon>
        <taxon>Mycobacteriaceae</taxon>
        <taxon>Mycobacterium</taxon>
    </lineage>
</organism>
<reference evidence="2 3" key="1">
    <citation type="journal article" date="2019" name="Emerg. Microbes Infect.">
        <title>Comprehensive subspecies identification of 175 nontuberculous mycobacteria species based on 7547 genomic profiles.</title>
        <authorList>
            <person name="Matsumoto Y."/>
            <person name="Kinjo T."/>
            <person name="Motooka D."/>
            <person name="Nabeya D."/>
            <person name="Jung N."/>
            <person name="Uechi K."/>
            <person name="Horii T."/>
            <person name="Iida T."/>
            <person name="Fujita J."/>
            <person name="Nakamura S."/>
        </authorList>
    </citation>
    <scope>NUCLEOTIDE SEQUENCE [LARGE SCALE GENOMIC DNA]</scope>
    <source>
        <strain evidence="2 3">JCM 17322</strain>
    </source>
</reference>
<dbReference type="AlphaFoldDB" id="A0A7I9XTM6"/>
<feature type="transmembrane region" description="Helical" evidence="1">
    <location>
        <begin position="125"/>
        <end position="146"/>
    </location>
</feature>
<feature type="transmembrane region" description="Helical" evidence="1">
    <location>
        <begin position="55"/>
        <end position="76"/>
    </location>
</feature>